<keyword evidence="1 2" id="KW-0732">Signal</keyword>
<reference evidence="4 5" key="1">
    <citation type="submission" date="2023-05" db="EMBL/GenBank/DDBJ databases">
        <authorList>
            <person name="Zhang X."/>
        </authorList>
    </citation>
    <scope>NUCLEOTIDE SEQUENCE [LARGE SCALE GENOMIC DNA]</scope>
    <source>
        <strain evidence="4 5">DM2B3-1</strain>
    </source>
</reference>
<evidence type="ECO:0000259" key="3">
    <source>
        <dbReference type="Pfam" id="PF13505"/>
    </source>
</evidence>
<dbReference type="Proteomes" id="UP001228581">
    <property type="component" value="Unassembled WGS sequence"/>
</dbReference>
<protein>
    <submittedName>
        <fullName evidence="4">Outer membrane beta-barrel protein</fullName>
    </submittedName>
</protein>
<feature type="signal peptide" evidence="2">
    <location>
        <begin position="1"/>
        <end position="19"/>
    </location>
</feature>
<comment type="caution">
    <text evidence="4">The sequence shown here is derived from an EMBL/GenBank/DDBJ whole genome shotgun (WGS) entry which is preliminary data.</text>
</comment>
<feature type="domain" description="Outer membrane protein beta-barrel" evidence="3">
    <location>
        <begin position="6"/>
        <end position="189"/>
    </location>
</feature>
<dbReference type="InterPro" id="IPR027385">
    <property type="entry name" value="Beta-barrel_OMP"/>
</dbReference>
<dbReference type="SUPFAM" id="SSF56925">
    <property type="entry name" value="OMPA-like"/>
    <property type="match status" value="1"/>
</dbReference>
<sequence>MKKIFIAAIAMISAMTANAQVEQGKLFINGQFGVSSTSYKADSDHKKSSFTLMPSVGYFVSDQFAVGLGVGVSTNKDKNTTSNVTTTTTDSYVSIAPFVRYYIPTAGDKFHFFAQSRLGFGFGKEKTKYSNTSVTLEDKTNYINFNISPGFAYFPSSHWSLELLLNGFYIDSQKNPNNDNSGVTTVGLDVNSLVPNVGISYFF</sequence>
<dbReference type="Pfam" id="PF13505">
    <property type="entry name" value="OMP_b-brl"/>
    <property type="match status" value="1"/>
</dbReference>
<feature type="chain" id="PRO_5045722806" evidence="2">
    <location>
        <begin position="20"/>
        <end position="203"/>
    </location>
</feature>
<evidence type="ECO:0000313" key="4">
    <source>
        <dbReference type="EMBL" id="MDJ1494758.1"/>
    </source>
</evidence>
<evidence type="ECO:0000313" key="5">
    <source>
        <dbReference type="Proteomes" id="UP001228581"/>
    </source>
</evidence>
<keyword evidence="5" id="KW-1185">Reference proteome</keyword>
<name>A0ABT7CM32_9BACT</name>
<proteinExistence type="predicted"/>
<evidence type="ECO:0000256" key="2">
    <source>
        <dbReference type="SAM" id="SignalP"/>
    </source>
</evidence>
<dbReference type="InterPro" id="IPR011250">
    <property type="entry name" value="OMP/PagP_B-barrel"/>
</dbReference>
<gene>
    <name evidence="4" type="ORF">QNI19_17600</name>
</gene>
<dbReference type="RefSeq" id="WP_313998176.1">
    <property type="nucleotide sequence ID" value="NZ_JASJOR010000003.1"/>
</dbReference>
<dbReference type="EMBL" id="JASJOT010000011">
    <property type="protein sequence ID" value="MDJ1494758.1"/>
    <property type="molecule type" value="Genomic_DNA"/>
</dbReference>
<accession>A0ABT7CM32</accession>
<organism evidence="4 5">
    <name type="scientific">Xanthocytophaga flava</name>
    <dbReference type="NCBI Taxonomy" id="3048013"/>
    <lineage>
        <taxon>Bacteria</taxon>
        <taxon>Pseudomonadati</taxon>
        <taxon>Bacteroidota</taxon>
        <taxon>Cytophagia</taxon>
        <taxon>Cytophagales</taxon>
        <taxon>Rhodocytophagaceae</taxon>
        <taxon>Xanthocytophaga</taxon>
    </lineage>
</organism>
<dbReference type="Gene3D" id="2.40.160.20">
    <property type="match status" value="1"/>
</dbReference>
<evidence type="ECO:0000256" key="1">
    <source>
        <dbReference type="ARBA" id="ARBA00022729"/>
    </source>
</evidence>